<feature type="domain" description="Calx-beta" evidence="4">
    <location>
        <begin position="1735"/>
        <end position="1837"/>
    </location>
</feature>
<dbReference type="InterPro" id="IPR001343">
    <property type="entry name" value="Hemolysn_Ca-bd"/>
</dbReference>
<keyword evidence="3" id="KW-0106">Calcium</keyword>
<dbReference type="SMART" id="SM00237">
    <property type="entry name" value="Calx_beta"/>
    <property type="match status" value="1"/>
</dbReference>
<dbReference type="GO" id="GO:0016020">
    <property type="term" value="C:membrane"/>
    <property type="evidence" value="ECO:0007669"/>
    <property type="project" value="InterPro"/>
</dbReference>
<comment type="caution">
    <text evidence="5">The sequence shown here is derived from an EMBL/GenBank/DDBJ whole genome shotgun (WGS) entry which is preliminary data.</text>
</comment>
<evidence type="ECO:0000313" key="6">
    <source>
        <dbReference type="Proteomes" id="UP000629098"/>
    </source>
</evidence>
<dbReference type="GO" id="GO:0007154">
    <property type="term" value="P:cell communication"/>
    <property type="evidence" value="ECO:0007669"/>
    <property type="project" value="InterPro"/>
</dbReference>
<protein>
    <submittedName>
        <fullName evidence="5">VCBS repeat-containing protein</fullName>
    </submittedName>
</protein>
<dbReference type="InterPro" id="IPR028994">
    <property type="entry name" value="Integrin_alpha_N"/>
</dbReference>
<dbReference type="SUPFAM" id="SSF141072">
    <property type="entry name" value="CalX-like"/>
    <property type="match status" value="1"/>
</dbReference>
<reference evidence="5" key="1">
    <citation type="submission" date="2020-09" db="EMBL/GenBank/DDBJ databases">
        <title>Iningainema tapete sp. nov. (Scytonemataceae, Cyanobacteria) from greenhouses in central Florida (USA) produces two types of nodularin with biosynthetic potential for microcystin-LR and anabaenopeptins.</title>
        <authorList>
            <person name="Berthold D.E."/>
            <person name="Lefler F.W."/>
            <person name="Huang I.-S."/>
            <person name="Abdulla H."/>
            <person name="Zimba P.V."/>
            <person name="Laughinghouse H.D. IV."/>
        </authorList>
    </citation>
    <scope>NUCLEOTIDE SEQUENCE</scope>
    <source>
        <strain evidence="5">BLCCT55</strain>
    </source>
</reference>
<dbReference type="Gene3D" id="2.150.10.10">
    <property type="entry name" value="Serralysin-like metalloprotease, C-terminal"/>
    <property type="match status" value="4"/>
</dbReference>
<dbReference type="Pfam" id="PF03160">
    <property type="entry name" value="Calx-beta"/>
    <property type="match status" value="1"/>
</dbReference>
<dbReference type="InterPro" id="IPR011049">
    <property type="entry name" value="Serralysin-like_metalloprot_C"/>
</dbReference>
<keyword evidence="1" id="KW-0732">Signal</keyword>
<keyword evidence="2" id="KW-0677">Repeat</keyword>
<dbReference type="PRINTS" id="PR00313">
    <property type="entry name" value="CABNDNGRPT"/>
</dbReference>
<dbReference type="Gene3D" id="2.30.30.100">
    <property type="match status" value="5"/>
</dbReference>
<dbReference type="SUPFAM" id="SSF51120">
    <property type="entry name" value="beta-Roll"/>
    <property type="match status" value="3"/>
</dbReference>
<dbReference type="InterPro" id="IPR038081">
    <property type="entry name" value="CalX-like_sf"/>
</dbReference>
<dbReference type="PANTHER" id="PTHR46580:SF2">
    <property type="entry name" value="MAM DOMAIN-CONTAINING PROTEIN"/>
    <property type="match status" value="1"/>
</dbReference>
<dbReference type="PROSITE" id="PS00330">
    <property type="entry name" value="HEMOLYSIN_CALCIUM"/>
    <property type="match status" value="6"/>
</dbReference>
<dbReference type="Gene3D" id="2.60.40.2030">
    <property type="match status" value="1"/>
</dbReference>
<proteinExistence type="predicted"/>
<sequence length="2268" mass="240771">MKTVRLIGAEGLDEFAQFALNEATLIVQNYLSESIIDGSLLTTVNLSFGNLFDAEKLENLRQQWATGNFEGLPAIEIRPAAEINGANGAFAEATNKIYLSREYIIQNTSYPQAITNVLLEEIGHFVDAQINASDAPGDEGAIFSALVRGETVDEGRLQQLKAEDDTATITLDGQVIQVEQADDEVTISGTILWTDSAGYQHPVREATVEVWDAEDLYTNYELVTTVRTNTDGVYSAIFNNDRSGGGKRNIYIKVLADGPAHFVEKLNSIVDETYSQRTNTIDEISDGAHTINLTIGNGTDAERAFSISDALYVGEVYAKAVRGELPRRLEVNFPNNTNNNTSYFDNFFIAKDLNITSRRAWAWDVILHEYGHFLADLDDLDDSPGGDHSSGKSNIPKYGKDKGVRLAWGEGLATYLGIAAQHVANDAWLLQNVPTVGNTFYEATDADKTSQTYIEYDLRYDLETKDGAGNVGEGDEASVIRILWDLADDNKDTFASGLKDEIALGHKDLYDILNNKISDLDQLDDVWDYFFDITQNNYAERVKFGAIFEEYGVSPEPIKGAIKPTYGAKSPPPTFKWLEKNNNANDTFNVLVFNSDFSKIELASSVLGSITEWTPTPDEWMLVTNTLGKHHFIVAGTDTSDFLTGEYWSGARTFSVSPSIGLQPLKDGLGKTLSAIQNAVTEKIFRATGFQNLGNLKDLPLLGDTLKTATGALFIQDLSTQISEKFSQKFASARDASVDEIQEAFFELFEPTGLLKDSDDVGNEITKEDIIYSGEGSLVKFNFKLGGTKKFETSLPSEIGFGLSQLGLKLGENAKASVDLDYTFDFGFGIDTATNEFFFDTSPNKDLSISLKPSLPKATATLGFLQVDAKDVGSQLDFSLNLEDGNDNQLTIGELNSNSFTVTPKGSADIKLNLLSSVNGSKGLPQLGADLVVNWDFVENLAPTVAFNDVELDVGSFLSNFAGPVLEDVQKITKPVQPVIDILTKEIDLKVVKLSLLDVVKKAGYDTKFIDSVATIVTIVNSIPNISKDSNIKIDLGSFNLGDADIRKSGFQLINENPNITRKADFVKNQIAAFDDKNAKKEKEIITSFLTIPGGGLQFPFLTEPKEVFNLLLGKEINLFTYDLPKLDFGFTYSQFFPIVGPFGVRLGGNIGVEIDFAFGYDTKGFRDFSDSKNAADIFNGLYVSDRANANGTGDDISEVKLNVGLEASAELNVGVASGGVGGGIYGNIDFNLNDPNKDGKVYFDEIAYLINKNPLYLFDTSGKVTAGLNAYFKIGFKPFQIKKRYDSPRRTLAEFNSKYDDSHNGGGGTPQNVPILATDIGSGVLRLNMGLNAAARTYGNITDDAEIFTIEHQSGSSGNEKVLISAFGTSKEYNGVSKIVANGGEKNDIIQLTDNVLTSAELVGGNGDDLVLGGSGNDSLEGGSGFDLLDGGNGNDTLRGGDDDDLLVGGAGADVLDGGLGDDTASYETAATGILLNLATLEATGDAQGDVFVSIEQYEGSSYDDTLVGDATNNILGGLGGNDLLSGGEGNDFLDGGDGNDTLRGDAGDDLLVGGAGADVLDGGSGIDKASYRTAKTGILLNLATLEATGDAQGDVFVSIEQYEGSPYNDTLIGTDGDDVLIGGGGADILRGGLGNDTYELDANTTYELNAETTIQGPARAAGSRIQDTNGTNDTLNLLNINLSLSAPVSGQAGLARFGSTLIIDINKNGVASQAEDLSIENFFLPREFSINDVTLTEGNSGTTNALFTVKGLAGTGGAGFIETVDNLSGTDILNFLSTVTVDYATVDGTATTGTDYNPTSGQLTFTQNETEKIVSVQIIADTKVEPDETFFVNLSTASNTDIADLQGVGTILNDDLPSPSTNVSFSNAPNSPFSVGSSPRSIALGDFNRDGNQDLAVANEVSDNVSILLGDGKGSFGIATNFNAGDYPTDIAVSDLNADGNQDLAVTNFNGSNISVLLGDGKGSFSTATNFKVRSFANSIAVSDLNADGFPDLAMTNNTFDDISVLLGDGKGSFGTATNFNVGSYPSSVTVSYLNTDNFPDLVVANYFSNNVSVLLGDGKGNFSTATNFNVGRNPNSLAISDLNSDGFLDLAVANQASDNISVLLGDGTGRFGTATNFNVGSYPSDVAVEDLNADGLSDLLARTSPSGNISVLFGDGTGSFGAANFYVGSGGGSVAFGDFNKDGKPDLATANYSFNNVSVFLNTTTVNAAIGGDSSATLTGSSSNDTFNSSIGRNTIIGSNGDDILVSGKSGDIITGGAGNEPIFL</sequence>
<evidence type="ECO:0000259" key="4">
    <source>
        <dbReference type="SMART" id="SM00237"/>
    </source>
</evidence>
<dbReference type="Pfam" id="PF01839">
    <property type="entry name" value="FG-GAP"/>
    <property type="match status" value="1"/>
</dbReference>
<dbReference type="Proteomes" id="UP000629098">
    <property type="component" value="Unassembled WGS sequence"/>
</dbReference>
<accession>A0A8J6Y2E8</accession>
<dbReference type="Pfam" id="PF00353">
    <property type="entry name" value="HemolysinCabind"/>
    <property type="match status" value="6"/>
</dbReference>
<keyword evidence="6" id="KW-1185">Reference proteome</keyword>
<evidence type="ECO:0000313" key="5">
    <source>
        <dbReference type="EMBL" id="MBD2778243.1"/>
    </source>
</evidence>
<organism evidence="5 6">
    <name type="scientific">Iningainema tapete BLCC-T55</name>
    <dbReference type="NCBI Taxonomy" id="2748662"/>
    <lineage>
        <taxon>Bacteria</taxon>
        <taxon>Bacillati</taxon>
        <taxon>Cyanobacteriota</taxon>
        <taxon>Cyanophyceae</taxon>
        <taxon>Nostocales</taxon>
        <taxon>Scytonemataceae</taxon>
        <taxon>Iningainema tapete</taxon>
    </lineage>
</organism>
<dbReference type="GO" id="GO:0005509">
    <property type="term" value="F:calcium ion binding"/>
    <property type="evidence" value="ECO:0007669"/>
    <property type="project" value="InterPro"/>
</dbReference>
<dbReference type="InterPro" id="IPR018511">
    <property type="entry name" value="Hemolysin-typ_Ca-bd_CS"/>
</dbReference>
<dbReference type="PANTHER" id="PTHR46580">
    <property type="entry name" value="SENSOR KINASE-RELATED"/>
    <property type="match status" value="1"/>
</dbReference>
<dbReference type="InterPro" id="IPR003644">
    <property type="entry name" value="Calx_beta"/>
</dbReference>
<dbReference type="SUPFAM" id="SSF69318">
    <property type="entry name" value="Integrin alpha N-terminal domain"/>
    <property type="match status" value="1"/>
</dbReference>
<dbReference type="InterPro" id="IPR013517">
    <property type="entry name" value="FG-GAP"/>
</dbReference>
<dbReference type="Pfam" id="PF13517">
    <property type="entry name" value="FG-GAP_3"/>
    <property type="match status" value="2"/>
</dbReference>
<name>A0A8J6Y2E8_9CYAN</name>
<dbReference type="EMBL" id="JACXAE010000125">
    <property type="protein sequence ID" value="MBD2778243.1"/>
    <property type="molecule type" value="Genomic_DNA"/>
</dbReference>
<evidence type="ECO:0000256" key="3">
    <source>
        <dbReference type="ARBA" id="ARBA00022837"/>
    </source>
</evidence>
<evidence type="ECO:0000256" key="1">
    <source>
        <dbReference type="ARBA" id="ARBA00022729"/>
    </source>
</evidence>
<dbReference type="RefSeq" id="WP_190837702.1">
    <property type="nucleotide sequence ID" value="NZ_CAWPPI010000125.1"/>
</dbReference>
<gene>
    <name evidence="5" type="ORF">ICL16_40940</name>
</gene>
<evidence type="ECO:0000256" key="2">
    <source>
        <dbReference type="ARBA" id="ARBA00022737"/>
    </source>
</evidence>